<organism evidence="1 2">
    <name type="scientific">Xanthomonas citri pv. citri</name>
    <dbReference type="NCBI Taxonomy" id="611301"/>
    <lineage>
        <taxon>Bacteria</taxon>
        <taxon>Pseudomonadati</taxon>
        <taxon>Pseudomonadota</taxon>
        <taxon>Gammaproteobacteria</taxon>
        <taxon>Lysobacterales</taxon>
        <taxon>Lysobacteraceae</taxon>
        <taxon>Xanthomonas</taxon>
    </lineage>
</organism>
<evidence type="ECO:0000313" key="1">
    <source>
        <dbReference type="EMBL" id="CEG15163.1"/>
    </source>
</evidence>
<proteinExistence type="predicted"/>
<sequence>MRTCGRLSSGSTIVRARCSDSKRSLNSWNVVWSRIVGGFSKVVVSYIFGKVMRREPHS</sequence>
<comment type="caution">
    <text evidence="1">The sequence shown here is derived from an EMBL/GenBank/DDBJ whole genome shotgun (WGS) entry which is preliminary data.</text>
</comment>
<dbReference type="EMBL" id="CCXZ01000085">
    <property type="protein sequence ID" value="CEG15163.1"/>
    <property type="molecule type" value="Genomic_DNA"/>
</dbReference>
<dbReference type="AlphaFoldDB" id="A0A0U5G5F9"/>
<gene>
    <name evidence="1" type="ORF">XAC3562_1750035</name>
</gene>
<protein>
    <submittedName>
        <fullName evidence="1">Uncharacterized protein</fullName>
    </submittedName>
</protein>
<name>A0A0U5G5F9_XANCI</name>
<accession>A0A0U5G5F9</accession>
<dbReference type="Proteomes" id="UP000052230">
    <property type="component" value="Unassembled WGS sequence"/>
</dbReference>
<keyword evidence="2" id="KW-1185">Reference proteome</keyword>
<reference evidence="1 2" key="1">
    <citation type="submission" date="2014-09" db="EMBL/GenBank/DDBJ databases">
        <authorList>
            <person name="Regsiter A."/>
        </authorList>
    </citation>
    <scope>NUCLEOTIDE SEQUENCE [LARGE SCALE GENOMIC DNA]</scope>
</reference>
<evidence type="ECO:0000313" key="2">
    <source>
        <dbReference type="Proteomes" id="UP000052230"/>
    </source>
</evidence>